<dbReference type="AlphaFoldDB" id="A0A1M7YPU4"/>
<evidence type="ECO:0000256" key="5">
    <source>
        <dbReference type="ARBA" id="ARBA00022573"/>
    </source>
</evidence>
<dbReference type="GO" id="GO:0009236">
    <property type="term" value="P:cobalamin biosynthetic process"/>
    <property type="evidence" value="ECO:0007669"/>
    <property type="project" value="UniProtKB-UniRule"/>
</dbReference>
<keyword evidence="7 9" id="KW-1133">Transmembrane helix</keyword>
<name>A0A1M7YPU4_9VIBR</name>
<evidence type="ECO:0000256" key="7">
    <source>
        <dbReference type="ARBA" id="ARBA00022989"/>
    </source>
</evidence>
<dbReference type="EMBL" id="FRFG01000005">
    <property type="protein sequence ID" value="SHO54663.1"/>
    <property type="molecule type" value="Genomic_DNA"/>
</dbReference>
<comment type="caution">
    <text evidence="9">Lacks conserved residue(s) required for the propagation of feature annotation.</text>
</comment>
<evidence type="ECO:0000313" key="10">
    <source>
        <dbReference type="EMBL" id="SHO54663.1"/>
    </source>
</evidence>
<dbReference type="PANTHER" id="PTHR34308:SF1">
    <property type="entry name" value="COBALAMIN BIOSYNTHESIS PROTEIN CBIB"/>
    <property type="match status" value="1"/>
</dbReference>
<protein>
    <recommendedName>
        <fullName evidence="9">Cobalamin biosynthesis protein CobD</fullName>
    </recommendedName>
</protein>
<dbReference type="STRING" id="1117707.VQ7734_00377"/>
<dbReference type="Proteomes" id="UP000184600">
    <property type="component" value="Unassembled WGS sequence"/>
</dbReference>
<dbReference type="InterPro" id="IPR004485">
    <property type="entry name" value="Cobalamin_biosynth_CobD/CbiB"/>
</dbReference>
<comment type="function">
    <text evidence="9">Converts cobyric acid to cobinamide by the addition of aminopropanol on the F carboxylic group.</text>
</comment>
<dbReference type="GO" id="GO:0005886">
    <property type="term" value="C:plasma membrane"/>
    <property type="evidence" value="ECO:0007669"/>
    <property type="project" value="UniProtKB-SubCell"/>
</dbReference>
<dbReference type="GO" id="GO:0015420">
    <property type="term" value="F:ABC-type vitamin B12 transporter activity"/>
    <property type="evidence" value="ECO:0007669"/>
    <property type="project" value="UniProtKB-UniRule"/>
</dbReference>
<evidence type="ECO:0000256" key="6">
    <source>
        <dbReference type="ARBA" id="ARBA00022692"/>
    </source>
</evidence>
<feature type="transmembrane region" description="Helical" evidence="9">
    <location>
        <begin position="323"/>
        <end position="343"/>
    </location>
</feature>
<evidence type="ECO:0000256" key="9">
    <source>
        <dbReference type="HAMAP-Rule" id="MF_00024"/>
    </source>
</evidence>
<keyword evidence="11" id="KW-1185">Reference proteome</keyword>
<evidence type="ECO:0000256" key="8">
    <source>
        <dbReference type="ARBA" id="ARBA00023136"/>
    </source>
</evidence>
<sequence length="344" mass="37822">MRSLNPQSSPLPERALMWSEFSLPAWLASIIAPGLLAGALILIAALWLDRWLGEPRRFHPLVGFGNLAQRIEAFCRRLSFLSEKQQGVLGWMLAVVPVVWVTAFLVAWAEQCSPLLWFVLNAAILYLTIGGRSLIQHVENIYRPLKAGEIDQARKQVSLIVSRNTEKMQEKEIVSSAIESVLENGNDAVFAPMIWFLLLGAPGAVLLRLVNTLDAMWGYKNDKYLNFGFFSAKMDDLLCWLPARVTALVYALQGSFKEAIHCWQTQAKACSSPNGGVVMTTGAGALKVTIGGPAYYHGVLHDKKPMGIGAYATADVIPCANRLVVRGSFALSYLWLACVLAGIF</sequence>
<dbReference type="UniPathway" id="UPA00148"/>
<evidence type="ECO:0000256" key="4">
    <source>
        <dbReference type="ARBA" id="ARBA00022475"/>
    </source>
</evidence>
<evidence type="ECO:0000256" key="3">
    <source>
        <dbReference type="ARBA" id="ARBA00006263"/>
    </source>
</evidence>
<evidence type="ECO:0000256" key="1">
    <source>
        <dbReference type="ARBA" id="ARBA00004651"/>
    </source>
</evidence>
<comment type="similarity">
    <text evidence="3 9">Belongs to the CobD/CbiB family.</text>
</comment>
<feature type="transmembrane region" description="Helical" evidence="9">
    <location>
        <begin position="21"/>
        <end position="48"/>
    </location>
</feature>
<dbReference type="NCBIfam" id="TIGR00380">
    <property type="entry name" value="cobal_cbiB"/>
    <property type="match status" value="1"/>
</dbReference>
<evidence type="ECO:0000256" key="2">
    <source>
        <dbReference type="ARBA" id="ARBA00004953"/>
    </source>
</evidence>
<dbReference type="Pfam" id="PF03186">
    <property type="entry name" value="CobD_Cbib"/>
    <property type="match status" value="1"/>
</dbReference>
<keyword evidence="6 9" id="KW-0812">Transmembrane</keyword>
<feature type="transmembrane region" description="Helical" evidence="9">
    <location>
        <begin position="88"/>
        <end position="108"/>
    </location>
</feature>
<organism evidence="10 11">
    <name type="scientific">Vibrio quintilis</name>
    <dbReference type="NCBI Taxonomy" id="1117707"/>
    <lineage>
        <taxon>Bacteria</taxon>
        <taxon>Pseudomonadati</taxon>
        <taxon>Pseudomonadota</taxon>
        <taxon>Gammaproteobacteria</taxon>
        <taxon>Vibrionales</taxon>
        <taxon>Vibrionaceae</taxon>
        <taxon>Vibrio</taxon>
    </lineage>
</organism>
<dbReference type="GO" id="GO:0048472">
    <property type="term" value="F:threonine-phosphate decarboxylase activity"/>
    <property type="evidence" value="ECO:0007669"/>
    <property type="project" value="InterPro"/>
</dbReference>
<accession>A0A1M7YPU4</accession>
<comment type="subcellular location">
    <subcellularLocation>
        <location evidence="1 9">Cell membrane</location>
        <topology evidence="1 9">Multi-pass membrane protein</topology>
    </subcellularLocation>
</comment>
<evidence type="ECO:0000313" key="11">
    <source>
        <dbReference type="Proteomes" id="UP000184600"/>
    </source>
</evidence>
<reference evidence="11" key="1">
    <citation type="submission" date="2016-12" db="EMBL/GenBank/DDBJ databases">
        <authorList>
            <person name="Rodrigo-Torres L."/>
            <person name="Arahal R.D."/>
            <person name="Lucena T."/>
        </authorList>
    </citation>
    <scope>NUCLEOTIDE SEQUENCE [LARGE SCALE GENOMIC DNA]</scope>
</reference>
<keyword evidence="8 9" id="KW-0472">Membrane</keyword>
<keyword evidence="5 9" id="KW-0169">Cobalamin biosynthesis</keyword>
<feature type="transmembrane region" description="Helical" evidence="9">
    <location>
        <begin position="189"/>
        <end position="210"/>
    </location>
</feature>
<gene>
    <name evidence="9" type="primary">cobD</name>
    <name evidence="10" type="ORF">VQ7734_00377</name>
</gene>
<keyword evidence="4 9" id="KW-1003">Cell membrane</keyword>
<proteinExistence type="inferred from homology"/>
<comment type="pathway">
    <text evidence="2 9">Cofactor biosynthesis; adenosylcobalamin biosynthesis.</text>
</comment>
<dbReference type="HAMAP" id="MF_00024">
    <property type="entry name" value="CobD_CbiB"/>
    <property type="match status" value="1"/>
</dbReference>
<dbReference type="PANTHER" id="PTHR34308">
    <property type="entry name" value="COBALAMIN BIOSYNTHESIS PROTEIN CBIB"/>
    <property type="match status" value="1"/>
</dbReference>